<organism evidence="1">
    <name type="scientific">Dendroctonus ponderosae</name>
    <name type="common">Mountain pine beetle</name>
    <dbReference type="NCBI Taxonomy" id="77166"/>
    <lineage>
        <taxon>Eukaryota</taxon>
        <taxon>Metazoa</taxon>
        <taxon>Ecdysozoa</taxon>
        <taxon>Arthropoda</taxon>
        <taxon>Hexapoda</taxon>
        <taxon>Insecta</taxon>
        <taxon>Pterygota</taxon>
        <taxon>Neoptera</taxon>
        <taxon>Endopterygota</taxon>
        <taxon>Coleoptera</taxon>
        <taxon>Polyphaga</taxon>
        <taxon>Cucujiformia</taxon>
        <taxon>Curculionidae</taxon>
        <taxon>Scolytinae</taxon>
        <taxon>Dendroctonus</taxon>
    </lineage>
</organism>
<accession>N6U3A4</accession>
<evidence type="ECO:0000313" key="1">
    <source>
        <dbReference type="EMBL" id="ENN73052.1"/>
    </source>
</evidence>
<dbReference type="EMBL" id="KB741189">
    <property type="protein sequence ID" value="ENN73052.1"/>
    <property type="molecule type" value="Genomic_DNA"/>
</dbReference>
<dbReference type="HOGENOM" id="CLU_1837150_0_0_1"/>
<reference evidence="1" key="1">
    <citation type="journal article" date="2013" name="Genome Biol.">
        <title>Draft genome of the mountain pine beetle, Dendroctonus ponderosae Hopkins, a major forest pest.</title>
        <authorList>
            <person name="Keeling C.I."/>
            <person name="Yuen M.M."/>
            <person name="Liao N.Y."/>
            <person name="Docking T.R."/>
            <person name="Chan S.K."/>
            <person name="Taylor G.A."/>
            <person name="Palmquist D.L."/>
            <person name="Jackman S.D."/>
            <person name="Nguyen A."/>
            <person name="Li M."/>
            <person name="Henderson H."/>
            <person name="Janes J.K."/>
            <person name="Zhao Y."/>
            <person name="Pandoh P."/>
            <person name="Moore R."/>
            <person name="Sperling F.A."/>
            <person name="Huber D.P."/>
            <person name="Birol I."/>
            <person name="Jones S.J."/>
            <person name="Bohlmann J."/>
        </authorList>
    </citation>
    <scope>NUCLEOTIDE SEQUENCE</scope>
</reference>
<proteinExistence type="predicted"/>
<sequence length="140" mass="16208">MKDCRIDAAEHNRSRFAHSSARYAENIQIWQLLRMGGANTSGKLLIDNKVFENANFLRNENLQLSVQNEKLRIEGNDGKPLNSTEAKLHEEVQQFKQKFLVQAEELTELHRRKGEHAQQIIDLTSRLQEQDKLVAVRDSK</sequence>
<name>N6U3A4_DENPD</name>
<feature type="non-terminal residue" evidence="1">
    <location>
        <position position="1"/>
    </location>
</feature>
<protein>
    <submittedName>
        <fullName evidence="1">Uncharacterized protein</fullName>
    </submittedName>
</protein>
<gene>
    <name evidence="1" type="ORF">YQE_10322</name>
</gene>
<dbReference type="AlphaFoldDB" id="N6U3A4"/>